<dbReference type="EMBL" id="JAVFHQ010000006">
    <property type="protein sequence ID" value="KAK4548973.1"/>
    <property type="molecule type" value="Genomic_DNA"/>
</dbReference>
<sequence>MSASRPSRCPRLQQSLRWQIPGTLTLLSQWPPTFIQLPPIGYHFARILEGQALVASLPTWDKLIRPRGKPADVTRPYHSEPPCLRPAVLGRPARGMETSPLRYMFNVCPVKTRAPTVVARRDSGTTETPFTSAASQQADSEAPRPSAAPPSKAFPGLSGSDIKSLYWHWGPADRTWSDLYPTDPDTPLEYIPNLPWRSGPWNPFWLGPGALSFIEYAFEWDGDCHGRKLYLTTLSNPRAETPRHIGQLAGIWSTDIALFGFFMTRPEVLLVGGPGWRERWWVDLADLEFGFYKLQDSYDMVSKSTDRPQCMVCLPFHTTTSTLDLGRMVPQAVRTSTRPTPFPHGGTVFDLGYFFEQCREPVYE</sequence>
<feature type="compositionally biased region" description="Low complexity" evidence="1">
    <location>
        <begin position="138"/>
        <end position="154"/>
    </location>
</feature>
<accession>A0AAV9JTI4</accession>
<dbReference type="Proteomes" id="UP001324427">
    <property type="component" value="Unassembled WGS sequence"/>
</dbReference>
<organism evidence="2 3">
    <name type="scientific">Oleoguttula mirabilis</name>
    <dbReference type="NCBI Taxonomy" id="1507867"/>
    <lineage>
        <taxon>Eukaryota</taxon>
        <taxon>Fungi</taxon>
        <taxon>Dikarya</taxon>
        <taxon>Ascomycota</taxon>
        <taxon>Pezizomycotina</taxon>
        <taxon>Dothideomycetes</taxon>
        <taxon>Dothideomycetidae</taxon>
        <taxon>Mycosphaerellales</taxon>
        <taxon>Teratosphaeriaceae</taxon>
        <taxon>Oleoguttula</taxon>
    </lineage>
</organism>
<keyword evidence="3" id="KW-1185">Reference proteome</keyword>
<dbReference type="AlphaFoldDB" id="A0AAV9JTI4"/>
<reference evidence="2 3" key="1">
    <citation type="submission" date="2021-11" db="EMBL/GenBank/DDBJ databases">
        <title>Black yeast isolated from Biological Soil Crust.</title>
        <authorList>
            <person name="Kurbessoian T."/>
        </authorList>
    </citation>
    <scope>NUCLEOTIDE SEQUENCE [LARGE SCALE GENOMIC DNA]</scope>
    <source>
        <strain evidence="2 3">CCFEE 5522</strain>
    </source>
</reference>
<evidence type="ECO:0000313" key="3">
    <source>
        <dbReference type="Proteomes" id="UP001324427"/>
    </source>
</evidence>
<feature type="region of interest" description="Disordered" evidence="1">
    <location>
        <begin position="119"/>
        <end position="154"/>
    </location>
</feature>
<evidence type="ECO:0000313" key="2">
    <source>
        <dbReference type="EMBL" id="KAK4548973.1"/>
    </source>
</evidence>
<protein>
    <submittedName>
        <fullName evidence="2">Uncharacterized protein</fullName>
    </submittedName>
</protein>
<name>A0AAV9JTI4_9PEZI</name>
<comment type="caution">
    <text evidence="2">The sequence shown here is derived from an EMBL/GenBank/DDBJ whole genome shotgun (WGS) entry which is preliminary data.</text>
</comment>
<proteinExistence type="predicted"/>
<gene>
    <name evidence="2" type="ORF">LTR36_008746</name>
</gene>
<feature type="compositionally biased region" description="Polar residues" evidence="1">
    <location>
        <begin position="125"/>
        <end position="137"/>
    </location>
</feature>
<evidence type="ECO:0000256" key="1">
    <source>
        <dbReference type="SAM" id="MobiDB-lite"/>
    </source>
</evidence>